<feature type="chain" id="PRO_5046480699" evidence="1">
    <location>
        <begin position="29"/>
        <end position="194"/>
    </location>
</feature>
<dbReference type="Pfam" id="PF03995">
    <property type="entry name" value="Inhibitor_I36"/>
    <property type="match status" value="1"/>
</dbReference>
<dbReference type="Proteomes" id="UP001601422">
    <property type="component" value="Unassembled WGS sequence"/>
</dbReference>
<comment type="caution">
    <text evidence="2">The sequence shown here is derived from an EMBL/GenBank/DDBJ whole genome shotgun (WGS) entry which is preliminary data.</text>
</comment>
<keyword evidence="1" id="KW-0732">Signal</keyword>
<keyword evidence="3" id="KW-1185">Reference proteome</keyword>
<protein>
    <submittedName>
        <fullName evidence="2">Peptidase inhibitor family I36 protein</fullName>
    </submittedName>
</protein>
<dbReference type="EMBL" id="JBIAJP010000002">
    <property type="protein sequence ID" value="MFF0004105.1"/>
    <property type="molecule type" value="Genomic_DNA"/>
</dbReference>
<reference evidence="2 3" key="1">
    <citation type="submission" date="2024-10" db="EMBL/GenBank/DDBJ databases">
        <title>The Natural Products Discovery Center: Release of the First 8490 Sequenced Strains for Exploring Actinobacteria Biosynthetic Diversity.</title>
        <authorList>
            <person name="Kalkreuter E."/>
            <person name="Kautsar S.A."/>
            <person name="Yang D."/>
            <person name="Bader C.D."/>
            <person name="Teijaro C.N."/>
            <person name="Fluegel L."/>
            <person name="Davis C.M."/>
            <person name="Simpson J.R."/>
            <person name="Lauterbach L."/>
            <person name="Steele A.D."/>
            <person name="Gui C."/>
            <person name="Meng S."/>
            <person name="Li G."/>
            <person name="Viehrig K."/>
            <person name="Ye F."/>
            <person name="Su P."/>
            <person name="Kiefer A.F."/>
            <person name="Nichols A."/>
            <person name="Cepeda A.J."/>
            <person name="Yan W."/>
            <person name="Fan B."/>
            <person name="Jiang Y."/>
            <person name="Adhikari A."/>
            <person name="Zheng C.-J."/>
            <person name="Schuster L."/>
            <person name="Cowan T.M."/>
            <person name="Smanski M.J."/>
            <person name="Chevrette M.G."/>
            <person name="De Carvalho L.P.S."/>
            <person name="Shen B."/>
        </authorList>
    </citation>
    <scope>NUCLEOTIDE SEQUENCE [LARGE SCALE GENOMIC DNA]</scope>
    <source>
        <strain evidence="2 3">NPDC005497</strain>
    </source>
</reference>
<proteinExistence type="predicted"/>
<gene>
    <name evidence="2" type="ORF">ACFYQT_11765</name>
</gene>
<evidence type="ECO:0000313" key="3">
    <source>
        <dbReference type="Proteomes" id="UP001601422"/>
    </source>
</evidence>
<feature type="signal peptide" evidence="1">
    <location>
        <begin position="1"/>
        <end position="28"/>
    </location>
</feature>
<evidence type="ECO:0000256" key="1">
    <source>
        <dbReference type="SAM" id="SignalP"/>
    </source>
</evidence>
<evidence type="ECO:0000313" key="2">
    <source>
        <dbReference type="EMBL" id="MFF0004105.1"/>
    </source>
</evidence>
<sequence length="194" mass="20854">MTKTTKRTMALLSGMALAIGVGNGAAVAADQTAPSSESVYAAEAGAAGLSARQAGQLQNRVDARLANLKVPAQQVSYNEIRTTDGSASITLSSPGVAADSSCSYTYLCLWAGANWRGDKLSFFKCEFRDLGDYGFDNRLTSYKNNQSSGTRAKFYNWEGGSSPWVYKFDSHAYHTEDSLANTPWDNMIDGVQVC</sequence>
<organism evidence="2 3">
    <name type="scientific">Streptomyces tibetensis</name>
    <dbReference type="NCBI Taxonomy" id="2382123"/>
    <lineage>
        <taxon>Bacteria</taxon>
        <taxon>Bacillati</taxon>
        <taxon>Actinomycetota</taxon>
        <taxon>Actinomycetes</taxon>
        <taxon>Kitasatosporales</taxon>
        <taxon>Streptomycetaceae</taxon>
        <taxon>Streptomyces</taxon>
    </lineage>
</organism>
<name>A0ABW6MWX3_9ACTN</name>
<accession>A0ABW6MWX3</accession>
<dbReference type="RefSeq" id="WP_361953505.1">
    <property type="nucleotide sequence ID" value="NZ_JBEXWI010000074.1"/>
</dbReference>